<comment type="caution">
    <text evidence="3">The sequence shown here is derived from an EMBL/GenBank/DDBJ whole genome shotgun (WGS) entry which is preliminary data.</text>
</comment>
<dbReference type="STRING" id="249408.BOO71_0015142"/>
<accession>A0A1U7NR14</accession>
<dbReference type="SUPFAM" id="SSF53300">
    <property type="entry name" value="vWA-like"/>
    <property type="match status" value="1"/>
</dbReference>
<proteinExistence type="predicted"/>
<feature type="compositionally biased region" description="Basic and acidic residues" evidence="1">
    <location>
        <begin position="237"/>
        <end position="246"/>
    </location>
</feature>
<dbReference type="InterPro" id="IPR036465">
    <property type="entry name" value="vWFA_dom_sf"/>
</dbReference>
<feature type="domain" description="VWFA" evidence="2">
    <location>
        <begin position="378"/>
        <end position="543"/>
    </location>
</feature>
<dbReference type="EMBL" id="MSTI01000184">
    <property type="protein sequence ID" value="OLV15362.1"/>
    <property type="molecule type" value="Genomic_DNA"/>
</dbReference>
<keyword evidence="4" id="KW-1185">Reference proteome</keyword>
<dbReference type="AlphaFoldDB" id="A0A1U7NR14"/>
<feature type="compositionally biased region" description="Basic and acidic residues" evidence="1">
    <location>
        <begin position="275"/>
        <end position="294"/>
    </location>
</feature>
<reference evidence="3 4" key="1">
    <citation type="submission" date="2017-01" db="EMBL/GenBank/DDBJ databases">
        <title>Genome Analysis of Deinococcus marmoris KOPRI26562.</title>
        <authorList>
            <person name="Kim J.H."/>
            <person name="Oh H.-M."/>
        </authorList>
    </citation>
    <scope>NUCLEOTIDE SEQUENCE [LARGE SCALE GENOMIC DNA]</scope>
    <source>
        <strain evidence="3 4">KOPRI26562</strain>
    </source>
</reference>
<evidence type="ECO:0000256" key="1">
    <source>
        <dbReference type="SAM" id="MobiDB-lite"/>
    </source>
</evidence>
<gene>
    <name evidence="3" type="ORF">BOO71_0015142</name>
</gene>
<dbReference type="InterPro" id="IPR002035">
    <property type="entry name" value="VWF_A"/>
</dbReference>
<dbReference type="CDD" id="cd00198">
    <property type="entry name" value="vWFA"/>
    <property type="match status" value="1"/>
</dbReference>
<dbReference type="Proteomes" id="UP000186607">
    <property type="component" value="Unassembled WGS sequence"/>
</dbReference>
<name>A0A1U7NR14_9DEIO</name>
<evidence type="ECO:0000313" key="3">
    <source>
        <dbReference type="EMBL" id="OLV15362.1"/>
    </source>
</evidence>
<dbReference type="SMART" id="SM00327">
    <property type="entry name" value="VWA"/>
    <property type="match status" value="1"/>
</dbReference>
<protein>
    <recommendedName>
        <fullName evidence="2">VWFA domain-containing protein</fullName>
    </recommendedName>
</protein>
<evidence type="ECO:0000259" key="2">
    <source>
        <dbReference type="SMART" id="SM00327"/>
    </source>
</evidence>
<dbReference type="OrthoDB" id="54803at2"/>
<dbReference type="Pfam" id="PF13519">
    <property type="entry name" value="VWA_2"/>
    <property type="match status" value="1"/>
</dbReference>
<dbReference type="RefSeq" id="WP_075837106.1">
    <property type="nucleotide sequence ID" value="NZ_MSTI01000184.1"/>
</dbReference>
<feature type="region of interest" description="Disordered" evidence="1">
    <location>
        <begin position="237"/>
        <end position="318"/>
    </location>
</feature>
<organism evidence="3 4">
    <name type="scientific">Deinococcus marmoris</name>
    <dbReference type="NCBI Taxonomy" id="249408"/>
    <lineage>
        <taxon>Bacteria</taxon>
        <taxon>Thermotogati</taxon>
        <taxon>Deinococcota</taxon>
        <taxon>Deinococci</taxon>
        <taxon>Deinococcales</taxon>
        <taxon>Deinococcaceae</taxon>
        <taxon>Deinococcus</taxon>
    </lineage>
</organism>
<sequence>MQKLWWQDEGIRAWAWRAWRYYSWRPGYQFRLSVAEATAYVDMQNKVVVCNPQRPLPPAKYLSGVRHLPAGGERGFQLAYLESLIAHEAGHTQFTDTDSLPPGLLGQLVNIIEDERMERLMVQDFPKLAPLLTMAGDADAAHWIDRQGAGGDVIGGCLLWRFTWNHPVWAYKPDGPDAHLWPQVKEILEVAWTAPHYDDVVLSARRILALTGRDHEEQRPELSDFCDGEALMLNGGEERGKTRQDGAEGDGAGQQGKRGQPAAGQQEQEDGEDESGTRTDDGAARDEGEGERTRFGPGSGGQDAPQRPTPEQPPTAQSEALKVQTLGDARRLAAALRVPCDPDSVRPSRDRGRFRYDRYVAGSERPFDRRMGGGSPGETHLRLAVDISASMVQGGRITQARRMAFTVVQAAQMAGIAVLAVAFDERVQSLVEPSARPQNALNAVAALNVRGDTCLSPALRALWTPELSGQSVTLIITDGQLSAGDYAACGTLKAAHSGAVVPILLGTDVARPAYERAFGVCVQMDDPAQLTNHVIAFLRAWQARLWR</sequence>
<evidence type="ECO:0000313" key="4">
    <source>
        <dbReference type="Proteomes" id="UP000186607"/>
    </source>
</evidence>
<dbReference type="Gene3D" id="3.40.50.410">
    <property type="entry name" value="von Willebrand factor, type A domain"/>
    <property type="match status" value="1"/>
</dbReference>